<evidence type="ECO:0000313" key="3">
    <source>
        <dbReference type="Proteomes" id="UP000037020"/>
    </source>
</evidence>
<feature type="non-terminal residue" evidence="2">
    <location>
        <position position="1"/>
    </location>
</feature>
<sequence>LPVLGPVPEQQRQWRSLLPELAGAYVLDTTHYGIVRPPEVRAIADAVNAAWTEHAAPPDSVPPPGPAPLPDTAAR</sequence>
<feature type="region of interest" description="Disordered" evidence="1">
    <location>
        <begin position="54"/>
        <end position="75"/>
    </location>
</feature>
<evidence type="ECO:0000313" key="2">
    <source>
        <dbReference type="EMBL" id="KOG87482.1"/>
    </source>
</evidence>
<dbReference type="EMBL" id="LGUT01002206">
    <property type="protein sequence ID" value="KOG87482.1"/>
    <property type="molecule type" value="Genomic_DNA"/>
</dbReference>
<name>A0ABR5J229_9ACTN</name>
<proteinExistence type="predicted"/>
<evidence type="ECO:0000256" key="1">
    <source>
        <dbReference type="SAM" id="MobiDB-lite"/>
    </source>
</evidence>
<reference evidence="2 3" key="1">
    <citation type="submission" date="2015-07" db="EMBL/GenBank/DDBJ databases">
        <authorList>
            <person name="Ju K.-S."/>
            <person name="Doroghazi J.R."/>
            <person name="Metcalf W.W."/>
        </authorList>
    </citation>
    <scope>NUCLEOTIDE SEQUENCE [LARGE SCALE GENOMIC DNA]</scope>
    <source>
        <strain evidence="2 3">NRRL B-3589</strain>
    </source>
</reference>
<comment type="caution">
    <text evidence="2">The sequence shown here is derived from an EMBL/GenBank/DDBJ whole genome shotgun (WGS) entry which is preliminary data.</text>
</comment>
<dbReference type="Proteomes" id="UP000037020">
    <property type="component" value="Unassembled WGS sequence"/>
</dbReference>
<protein>
    <submittedName>
        <fullName evidence="2">Uncharacterized protein</fullName>
    </submittedName>
</protein>
<keyword evidence="3" id="KW-1185">Reference proteome</keyword>
<accession>A0ABR5J229</accession>
<gene>
    <name evidence="2" type="ORF">ADK38_25180</name>
</gene>
<organism evidence="2 3">
    <name type="scientific">Streptomyces varsoviensis</name>
    <dbReference type="NCBI Taxonomy" id="67373"/>
    <lineage>
        <taxon>Bacteria</taxon>
        <taxon>Bacillati</taxon>
        <taxon>Actinomycetota</taxon>
        <taxon>Actinomycetes</taxon>
        <taxon>Kitasatosporales</taxon>
        <taxon>Streptomycetaceae</taxon>
        <taxon>Streptomyces</taxon>
    </lineage>
</organism>
<feature type="compositionally biased region" description="Pro residues" evidence="1">
    <location>
        <begin position="59"/>
        <end position="69"/>
    </location>
</feature>